<dbReference type="GO" id="GO:1990112">
    <property type="term" value="C:RQC complex"/>
    <property type="evidence" value="ECO:0007669"/>
    <property type="project" value="TreeGrafter"/>
</dbReference>
<dbReference type="PANTHER" id="PTHR15239">
    <property type="entry name" value="NUCLEAR EXPORT MEDIATOR FACTOR NEMF"/>
    <property type="match status" value="1"/>
</dbReference>
<evidence type="ECO:0000313" key="3">
    <source>
        <dbReference type="EMBL" id="MBO8436388.1"/>
    </source>
</evidence>
<feature type="domain" description="NFACT RNA-binding" evidence="2">
    <location>
        <begin position="347"/>
        <end position="435"/>
    </location>
</feature>
<dbReference type="InterPro" id="IPR008532">
    <property type="entry name" value="NFACT_RNA-bd"/>
</dbReference>
<dbReference type="Proteomes" id="UP000823615">
    <property type="component" value="Unassembled WGS sequence"/>
</dbReference>
<evidence type="ECO:0000313" key="4">
    <source>
        <dbReference type="Proteomes" id="UP000823615"/>
    </source>
</evidence>
<dbReference type="GO" id="GO:0000049">
    <property type="term" value="F:tRNA binding"/>
    <property type="evidence" value="ECO:0007669"/>
    <property type="project" value="TreeGrafter"/>
</dbReference>
<comment type="caution">
    <text evidence="3">The sequence shown here is derived from an EMBL/GenBank/DDBJ whole genome shotgun (WGS) entry which is preliminary data.</text>
</comment>
<keyword evidence="1" id="KW-0175">Coiled coil</keyword>
<accession>A0A9D9H689</accession>
<dbReference type="GO" id="GO:0043023">
    <property type="term" value="F:ribosomal large subunit binding"/>
    <property type="evidence" value="ECO:0007669"/>
    <property type="project" value="TreeGrafter"/>
</dbReference>
<dbReference type="Pfam" id="PF05670">
    <property type="entry name" value="NFACT-R_1"/>
    <property type="match status" value="1"/>
</dbReference>
<proteinExistence type="predicted"/>
<sequence length="462" mass="53483">MSLNWKELQLILSELPLEGSYIQKITEHAVSSFTFSMFSKEKKAWLLYTELSTPYSRICRTGMIRKKNKTMQRFTQYMNAHIVGRKVLAVKQYPFDRAVMLELGNSTDVINMHIRLYTGPGANIIITDKDDTILELLYRRPHRNEEKGEKLITEERKDEGGRHFEVRAYDTESFNEFIDKTSSEESSEERKAELIERLKEKRDKEIASLRDRLSRQQKRLDETKGFEKTKAVADLLSASIWAVKKGMKSIALDNWESGEKVTISLDPALSPNENLEKLYQKYRKDKRSSELAEEEIKRTEDEIKATEEKYEALLSSSSAEKLRKEVSKPEDRKKDDDKKPGLWLSVRGFDLIVGRNARENDEILRRYTRGSDIWLHTRDYAGGYVIIKAQKGKTVPLPVLLDAASLAIHYSKAKKNGKADLYYTEVKYLRRAKDGKTGLVLPTQERNLSVTLDEKRVREILG</sequence>
<dbReference type="PANTHER" id="PTHR15239:SF6">
    <property type="entry name" value="RIBOSOME QUALITY CONTROL COMPLEX SUBUNIT NEMF"/>
    <property type="match status" value="1"/>
</dbReference>
<evidence type="ECO:0000259" key="2">
    <source>
        <dbReference type="Pfam" id="PF05670"/>
    </source>
</evidence>
<dbReference type="Gene3D" id="2.30.310.10">
    <property type="entry name" value="ibrinogen binding protein from staphylococcus aureus domain"/>
    <property type="match status" value="1"/>
</dbReference>
<dbReference type="InterPro" id="IPR051608">
    <property type="entry name" value="RQC_Subunit_NEMF"/>
</dbReference>
<organism evidence="3 4">
    <name type="scientific">Candidatus Ornithospirochaeta stercoripullorum</name>
    <dbReference type="NCBI Taxonomy" id="2840899"/>
    <lineage>
        <taxon>Bacteria</taxon>
        <taxon>Pseudomonadati</taxon>
        <taxon>Spirochaetota</taxon>
        <taxon>Spirochaetia</taxon>
        <taxon>Spirochaetales</taxon>
        <taxon>Spirochaetaceae</taxon>
        <taxon>Spirochaetaceae incertae sedis</taxon>
        <taxon>Candidatus Ornithospirochaeta</taxon>
    </lineage>
</organism>
<feature type="coiled-coil region" evidence="1">
    <location>
        <begin position="272"/>
        <end position="316"/>
    </location>
</feature>
<dbReference type="AlphaFoldDB" id="A0A9D9H689"/>
<name>A0A9D9H689_9SPIO</name>
<protein>
    <submittedName>
        <fullName evidence="3">DUF814 domain-containing protein</fullName>
    </submittedName>
</protein>
<reference evidence="3" key="1">
    <citation type="submission" date="2020-10" db="EMBL/GenBank/DDBJ databases">
        <authorList>
            <person name="Gilroy R."/>
        </authorList>
    </citation>
    <scope>NUCLEOTIDE SEQUENCE</scope>
    <source>
        <strain evidence="3">7293</strain>
    </source>
</reference>
<dbReference type="GO" id="GO:0072344">
    <property type="term" value="P:rescue of stalled ribosome"/>
    <property type="evidence" value="ECO:0007669"/>
    <property type="project" value="TreeGrafter"/>
</dbReference>
<dbReference type="Pfam" id="PF05833">
    <property type="entry name" value="NFACT_N"/>
    <property type="match status" value="2"/>
</dbReference>
<evidence type="ECO:0000256" key="1">
    <source>
        <dbReference type="SAM" id="Coils"/>
    </source>
</evidence>
<dbReference type="EMBL" id="JADIMT010000066">
    <property type="protein sequence ID" value="MBO8436388.1"/>
    <property type="molecule type" value="Genomic_DNA"/>
</dbReference>
<gene>
    <name evidence="3" type="ORF">IAA97_05370</name>
</gene>
<feature type="coiled-coil region" evidence="1">
    <location>
        <begin position="184"/>
        <end position="219"/>
    </location>
</feature>
<reference evidence="3" key="2">
    <citation type="journal article" date="2021" name="PeerJ">
        <title>Extensive microbial diversity within the chicken gut microbiome revealed by metagenomics and culture.</title>
        <authorList>
            <person name="Gilroy R."/>
            <person name="Ravi A."/>
            <person name="Getino M."/>
            <person name="Pursley I."/>
            <person name="Horton D.L."/>
            <person name="Alikhan N.F."/>
            <person name="Baker D."/>
            <person name="Gharbi K."/>
            <person name="Hall N."/>
            <person name="Watson M."/>
            <person name="Adriaenssens E.M."/>
            <person name="Foster-Nyarko E."/>
            <person name="Jarju S."/>
            <person name="Secka A."/>
            <person name="Antonio M."/>
            <person name="Oren A."/>
            <person name="Chaudhuri R.R."/>
            <person name="La Ragione R."/>
            <person name="Hildebrand F."/>
            <person name="Pallen M.J."/>
        </authorList>
    </citation>
    <scope>NUCLEOTIDE SEQUENCE</scope>
    <source>
        <strain evidence="3">7293</strain>
    </source>
</reference>